<dbReference type="PANTHER" id="PTHR34310">
    <property type="entry name" value="DUF427 DOMAIN PROTEIN (AFU_ORTHOLOGUE AFUA_3G02220)"/>
    <property type="match status" value="1"/>
</dbReference>
<name>A0ABU2LWT9_9ACTN</name>
<accession>A0ABU2LWT9</accession>
<dbReference type="InterPro" id="IPR007361">
    <property type="entry name" value="DUF427"/>
</dbReference>
<dbReference type="RefSeq" id="WP_311601887.1">
    <property type="nucleotide sequence ID" value="NZ_JAVREM010000044.1"/>
</dbReference>
<dbReference type="InterPro" id="IPR038694">
    <property type="entry name" value="DUF427_sf"/>
</dbReference>
<evidence type="ECO:0000313" key="3">
    <source>
        <dbReference type="Proteomes" id="UP001183420"/>
    </source>
</evidence>
<comment type="caution">
    <text evidence="2">The sequence shown here is derived from an EMBL/GenBank/DDBJ whole genome shotgun (WGS) entry which is preliminary data.</text>
</comment>
<evidence type="ECO:0000259" key="1">
    <source>
        <dbReference type="Pfam" id="PF04248"/>
    </source>
</evidence>
<dbReference type="Pfam" id="PF04248">
    <property type="entry name" value="NTP_transf_9"/>
    <property type="match status" value="1"/>
</dbReference>
<gene>
    <name evidence="2" type="ORF">RNC47_25330</name>
</gene>
<dbReference type="PANTHER" id="PTHR34310:SF8">
    <property type="entry name" value="CONSERVED PROTEIN"/>
    <property type="match status" value="1"/>
</dbReference>
<feature type="domain" description="DUF427" evidence="1">
    <location>
        <begin position="17"/>
        <end position="108"/>
    </location>
</feature>
<sequence>MPTTRHTVTVEHGDQRVRVTIGDRVVADTRRPVLLHETGLPVRYYVPRDDVDMTLLEPTPTHTTCPYKGTASYWSFHGENGPLADVAWEYPDPLPAVALIRDHLSFYDSHADIQVLPD</sequence>
<dbReference type="EMBL" id="JAVREM010000044">
    <property type="protein sequence ID" value="MDT0321657.1"/>
    <property type="molecule type" value="Genomic_DNA"/>
</dbReference>
<proteinExistence type="predicted"/>
<protein>
    <submittedName>
        <fullName evidence="2">DUF427 domain-containing protein</fullName>
    </submittedName>
</protein>
<keyword evidence="3" id="KW-1185">Reference proteome</keyword>
<reference evidence="3" key="1">
    <citation type="submission" date="2023-07" db="EMBL/GenBank/DDBJ databases">
        <title>30 novel species of actinomycetes from the DSMZ collection.</title>
        <authorList>
            <person name="Nouioui I."/>
        </authorList>
    </citation>
    <scope>NUCLEOTIDE SEQUENCE [LARGE SCALE GENOMIC DNA]</scope>
    <source>
        <strain evidence="3">DSM 44918</strain>
    </source>
</reference>
<dbReference type="Gene3D" id="2.170.150.40">
    <property type="entry name" value="Domain of unknown function (DUF427)"/>
    <property type="match status" value="1"/>
</dbReference>
<organism evidence="2 3">
    <name type="scientific">Streptomyces millisiae</name>
    <dbReference type="NCBI Taxonomy" id="3075542"/>
    <lineage>
        <taxon>Bacteria</taxon>
        <taxon>Bacillati</taxon>
        <taxon>Actinomycetota</taxon>
        <taxon>Actinomycetes</taxon>
        <taxon>Kitasatosporales</taxon>
        <taxon>Streptomycetaceae</taxon>
        <taxon>Streptomyces</taxon>
    </lineage>
</organism>
<dbReference type="Proteomes" id="UP001183420">
    <property type="component" value="Unassembled WGS sequence"/>
</dbReference>
<evidence type="ECO:0000313" key="2">
    <source>
        <dbReference type="EMBL" id="MDT0321657.1"/>
    </source>
</evidence>